<dbReference type="GO" id="GO:0035556">
    <property type="term" value="P:intracellular signal transduction"/>
    <property type="evidence" value="ECO:0007669"/>
    <property type="project" value="InterPro"/>
</dbReference>
<dbReference type="PROSITE" id="PS50186">
    <property type="entry name" value="DEP"/>
    <property type="match status" value="1"/>
</dbReference>
<dbReference type="InterPro" id="IPR036388">
    <property type="entry name" value="WH-like_DNA-bd_sf"/>
</dbReference>
<dbReference type="Pfam" id="PF12257">
    <property type="entry name" value="IML1"/>
    <property type="match status" value="1"/>
</dbReference>
<comment type="subcellular location">
    <subcellularLocation>
        <location evidence="1">Vacuole membrane</location>
        <topology evidence="1">Peripheral membrane protein</topology>
    </subcellularLocation>
</comment>
<reference evidence="7" key="1">
    <citation type="submission" date="2018-06" db="EMBL/GenBank/DDBJ databases">
        <authorList>
            <person name="Guldener U."/>
        </authorList>
    </citation>
    <scope>NUCLEOTIDE SEQUENCE [LARGE SCALE GENOMIC DNA]</scope>
    <source>
        <strain evidence="7">UTAD17</strain>
    </source>
</reference>
<dbReference type="PANTHER" id="PTHR13179">
    <property type="entry name" value="DEP DOMAIN CONTAINING PROTEIN 5"/>
    <property type="match status" value="1"/>
</dbReference>
<protein>
    <recommendedName>
        <fullName evidence="3">Vacuolar membrane-associated protein IML1</fullName>
    </recommendedName>
    <alternativeName>
        <fullName evidence="4">Vacuolar membrane-associated protein iml1</fullName>
    </alternativeName>
</protein>
<dbReference type="CDD" id="cd04449">
    <property type="entry name" value="DEP_DEPDC5-like"/>
    <property type="match status" value="1"/>
</dbReference>
<dbReference type="EMBL" id="UFAJ01000032">
    <property type="protein sequence ID" value="SSD58645.1"/>
    <property type="molecule type" value="Genomic_DNA"/>
</dbReference>
<proteinExistence type="inferred from homology"/>
<evidence type="ECO:0000256" key="1">
    <source>
        <dbReference type="ARBA" id="ARBA00004148"/>
    </source>
</evidence>
<dbReference type="SMART" id="SM00049">
    <property type="entry name" value="DEP"/>
    <property type="match status" value="1"/>
</dbReference>
<organism evidence="6 7">
    <name type="scientific">Saccharomycodes ludwigii</name>
    <dbReference type="NCBI Taxonomy" id="36035"/>
    <lineage>
        <taxon>Eukaryota</taxon>
        <taxon>Fungi</taxon>
        <taxon>Dikarya</taxon>
        <taxon>Ascomycota</taxon>
        <taxon>Saccharomycotina</taxon>
        <taxon>Saccharomycetes</taxon>
        <taxon>Saccharomycodales</taxon>
        <taxon>Saccharomycodaceae</taxon>
        <taxon>Saccharomycodes</taxon>
    </lineage>
</organism>
<dbReference type="GO" id="GO:1990130">
    <property type="term" value="C:GATOR1 complex"/>
    <property type="evidence" value="ECO:0007669"/>
    <property type="project" value="TreeGrafter"/>
</dbReference>
<dbReference type="InterPro" id="IPR027244">
    <property type="entry name" value="IML1"/>
</dbReference>
<gene>
    <name evidence="6" type="ORF">SCODWIG_00406</name>
</gene>
<evidence type="ECO:0000259" key="5">
    <source>
        <dbReference type="PROSITE" id="PS50186"/>
    </source>
</evidence>
<dbReference type="GO" id="GO:0005096">
    <property type="term" value="F:GTPase activator activity"/>
    <property type="evidence" value="ECO:0007669"/>
    <property type="project" value="InterPro"/>
</dbReference>
<dbReference type="VEuPathDB" id="FungiDB:SCODWIG_00406"/>
<dbReference type="PANTHER" id="PTHR13179:SF8">
    <property type="entry name" value="GATOR COMPLEX PROTEIN DEPDC5"/>
    <property type="match status" value="1"/>
</dbReference>
<evidence type="ECO:0000313" key="7">
    <source>
        <dbReference type="Proteomes" id="UP000262825"/>
    </source>
</evidence>
<name>A0A376B1T5_9ASCO</name>
<dbReference type="Gene3D" id="1.10.10.10">
    <property type="entry name" value="Winged helix-like DNA-binding domain superfamily/Winged helix DNA-binding domain"/>
    <property type="match status" value="1"/>
</dbReference>
<dbReference type="Pfam" id="PF00610">
    <property type="entry name" value="DEP"/>
    <property type="match status" value="1"/>
</dbReference>
<dbReference type="Proteomes" id="UP000262825">
    <property type="component" value="Unassembled WGS sequence"/>
</dbReference>
<dbReference type="GO" id="GO:0005774">
    <property type="term" value="C:vacuolar membrane"/>
    <property type="evidence" value="ECO:0007669"/>
    <property type="project" value="UniProtKB-SubCell"/>
</dbReference>
<dbReference type="InterPro" id="IPR036390">
    <property type="entry name" value="WH_DNA-bd_sf"/>
</dbReference>
<dbReference type="GO" id="GO:0010508">
    <property type="term" value="P:positive regulation of autophagy"/>
    <property type="evidence" value="ECO:0007669"/>
    <property type="project" value="TreeGrafter"/>
</dbReference>
<evidence type="ECO:0000256" key="2">
    <source>
        <dbReference type="ARBA" id="ARBA00005643"/>
    </source>
</evidence>
<accession>A0A376B1T5</accession>
<comment type="similarity">
    <text evidence="2">Belongs to the IML1 family.</text>
</comment>
<evidence type="ECO:0000313" key="6">
    <source>
        <dbReference type="EMBL" id="SSD58645.1"/>
    </source>
</evidence>
<keyword evidence="7" id="KW-1185">Reference proteome</keyword>
<dbReference type="InterPro" id="IPR000591">
    <property type="entry name" value="DEP_dom"/>
</dbReference>
<dbReference type="SUPFAM" id="SSF46785">
    <property type="entry name" value="Winged helix' DNA-binding domain"/>
    <property type="match status" value="1"/>
</dbReference>
<evidence type="ECO:0000256" key="3">
    <source>
        <dbReference type="ARBA" id="ARBA00018529"/>
    </source>
</evidence>
<sequence length="1641" mass="187916">MNNKDYIRAQILNNNSNINSVTPSNGSIQFSLNKKGGNDFKNNTTPINQDTLLIKDNTLTIGSNSIRNDSNNKNGLRINNRRYQLNTSGIKSKFQTNKRSNITNQKITDNTTEKFMSSNIGFNVTKNINNLTKVPQDGYNAVKIKKKSYPFELYFHDNRSSKEPFLIDISQLPGAKEGDLAELKTYHSNLLSNQPSSTSVSGNFKPRKMHHKVEDKKLYFIVKDFNNNGTATNERKNSVHGINIKSNNSINNTTVTGNNSISLNRRTNNPAVSIATGELQKKLDLPIKSRVWIKLKNKETTQADLIELNVKDCLVNRGDMWLISNSMVDTCVYSGQKLTFIDSLRLAATGIYKNGKKILSGYVGDKTKIIIRSESAKFTFIIQITEEMWHFEQNGEIVFHQVVNSLFPMIFKKWKKIDTHHSITIILSANVDLSNTDFRSLKPGERQKNSKDYYRIVADQVSIAHWDKIMETLRIEFMRFSKDLLNVVKPDGTSKIQGRLSQTVKTNILESVNLASCLLLDPFRQIDLRHTTTHLIIISPGTGLFDVDYDLLQLTSKKLLSLEFTMDIICLTQPPLHIVPLFRYLDYSGELHHCIPIWLSISFWSEVLKKYGKWHPRCKIYDIQMMGVTENELKEEITISPLVPFSSVKSLNEFIHQYEKNVFTDHLCLDKKNRNTSFSSDFLETFNNTHRIKEATTNGGCNFLWREPKSSAPVLNEVDTSQIFADIHTVNEAQYEDTDTRLKPKISKDCPSLATDSLKSAYKNQSYMTSLTHKVASKILPEFFYPTNTTKNLPEKLIKGTDNLSLNVHKDSLGEYDNNRESLKKNFSSFSGRSLLHDAESVAESGASRSNSLIQDKLTVTKNQKRVRKITENDTCIEIDNASIPFDEELAVSLIPARWKDVYPKFVPKSYSKWKSFSTPADLPVTTSLMPTTSEFEELYELRNHSVTLNPDQEILTPTPLELLKKMIYVRILCGFQVCKGIKTLKIEALQDLANPNVSAVLNDDDYIGKKFYLLLEDEIHRLCCDDTGVINIQRYIRKKTLNTLDRLGSYTSMIKTRYENSYRAISIDPINSKREKMNWNQVDQILAGYEDSVLDKNKKMFRSKFVILPASVPANTFGISSNAKNEKLTEEELRLEGLTKLIAAIHRSRLRSDEERKNKNLRKEEILPEIYFYTGPLFQFISGQAELFKNNMKDLIVYDDSDSFNKNTSIDVISYELQHGKDHLTMVNRIWHWKKHKNCFVGSALVNWLLEHFTDIETREEAVLYGQELMNKGLFVHVLDRHGFLDGHYFYQISPSFVCDARDDTITTATTTTNTTTTTANNNNNNNADSPLTLSQHSLTRNRDRSISMKSVNSSKFTAALNIMTSIKSPRYHNSDETILSPDINEDIITPEPKPNIVLSSSVYLDLDPSGQSSKKEICTVHFDRVHNPEHCYHIRLEWLTVSPKLIDNLINSWSRLCERYGLKLVEIPWIELCAIPSQNPFHSFVDIKLALNPWFDEHFNKDAILSENKFYYHIYLLGISGFLLDNRASAFFHDNAPYEIMYSWGKPQFRLAQYVHNTGAYIAEIRENGDLFLAPNNIHLSRVNVNNSIGNFQGSTSSAKYFIDSQKIMLDFKKTCLNYDKLLQIFTDAKKQLANQQEL</sequence>
<evidence type="ECO:0000256" key="4">
    <source>
        <dbReference type="ARBA" id="ARBA00021881"/>
    </source>
</evidence>
<feature type="domain" description="DEP" evidence="5">
    <location>
        <begin position="1221"/>
        <end position="1296"/>
    </location>
</feature>
<dbReference type="InterPro" id="IPR048255">
    <property type="entry name" value="IML1_N"/>
</dbReference>
<dbReference type="GO" id="GO:1904262">
    <property type="term" value="P:negative regulation of TORC1 signaling"/>
    <property type="evidence" value="ECO:0007669"/>
    <property type="project" value="TreeGrafter"/>
</dbReference>